<organism evidence="1 2">
    <name type="scientific">Streptomyces beijiangensis</name>
    <dbReference type="NCBI Taxonomy" id="163361"/>
    <lineage>
        <taxon>Bacteria</taxon>
        <taxon>Bacillati</taxon>
        <taxon>Actinomycetota</taxon>
        <taxon>Actinomycetes</taxon>
        <taxon>Kitasatosporales</taxon>
        <taxon>Streptomycetaceae</taxon>
        <taxon>Streptomyces</taxon>
    </lineage>
</organism>
<name>A0A939FGN9_9ACTN</name>
<proteinExistence type="predicted"/>
<reference evidence="1" key="1">
    <citation type="submission" date="2021-03" db="EMBL/GenBank/DDBJ databases">
        <title>Streptomyces poriferae sp. nov., a novel marine sponge-derived Actinobacteria species with anti-MRSA activity.</title>
        <authorList>
            <person name="Sandoval-Powers M."/>
            <person name="Kralova S."/>
            <person name="Nguyen G.-S."/>
            <person name="Fawwal D."/>
            <person name="Degnes K."/>
            <person name="Klinkenberg G."/>
            <person name="Sletta H."/>
            <person name="Wentzel A."/>
            <person name="Liles M.R."/>
        </authorList>
    </citation>
    <scope>NUCLEOTIDE SEQUENCE</scope>
    <source>
        <strain evidence="1">DSM 41794</strain>
    </source>
</reference>
<evidence type="ECO:0000313" key="1">
    <source>
        <dbReference type="EMBL" id="MBO0517613.1"/>
    </source>
</evidence>
<dbReference type="AlphaFoldDB" id="A0A939FGN9"/>
<sequence length="147" mass="16852">MAVLGTLIGAGSTYYFQRKAQERTEAFTRLERVRQERIEAFSAYAGALLNYRRVLVFRWFVIHEGRFAEDTPELLSETYTKRYAAQEAMFRAQLVGNSPELTALAERAMEQITELHKIADRAALDAARDRTRQSIRDLVTAVTPHVQ</sequence>
<dbReference type="EMBL" id="JAFLRJ010000714">
    <property type="protein sequence ID" value="MBO0517613.1"/>
    <property type="molecule type" value="Genomic_DNA"/>
</dbReference>
<dbReference type="Proteomes" id="UP000664167">
    <property type="component" value="Unassembled WGS sequence"/>
</dbReference>
<comment type="caution">
    <text evidence="1">The sequence shown here is derived from an EMBL/GenBank/DDBJ whole genome shotgun (WGS) entry which is preliminary data.</text>
</comment>
<keyword evidence="2" id="KW-1185">Reference proteome</keyword>
<accession>A0A939FGN9</accession>
<gene>
    <name evidence="1" type="ORF">J0695_38565</name>
</gene>
<evidence type="ECO:0000313" key="2">
    <source>
        <dbReference type="Proteomes" id="UP000664167"/>
    </source>
</evidence>
<protein>
    <submittedName>
        <fullName evidence="1">Uncharacterized protein</fullName>
    </submittedName>
</protein>